<feature type="DNA-binding region" description="DM" evidence="5">
    <location>
        <begin position="33"/>
        <end position="76"/>
    </location>
</feature>
<accession>A0AAF3FFT9</accession>
<sequence>MLALKPMRGGDGIVSQRTILPSPTSTKGRVLYCRKCEGHGQQRILKGHAPLCPYIDCTCKSCDRLMRMRKNAFVRRYKESLGEDTQIKLELTQQNNLTRQRFRPADVNSEDLSDEDEIEVDQMDEIDSPPSTAMNQQSFQRSQLFSNPQMSERFSKEGLFVTEQGTVWRRSSTPIDAIPSKKLRLSPSSVSSFGPLSAPLPNQFSQFSQFFHPMLNTASASIGLTPLSSLPPITHPTPIQFSFPTPSSPIDTPILSKSQSHVVEEKMARSSRKTSAPTVIQGIVNLKAAQDNPQWEAFLKEVAATEERLRGE</sequence>
<comment type="subcellular location">
    <subcellularLocation>
        <location evidence="5">Nucleus</location>
    </subcellularLocation>
</comment>
<keyword evidence="1 5" id="KW-0479">Metal-binding</keyword>
<evidence type="ECO:0000256" key="5">
    <source>
        <dbReference type="PROSITE-ProRule" id="PRU00070"/>
    </source>
</evidence>
<dbReference type="InterPro" id="IPR001275">
    <property type="entry name" value="DM_DNA-bd"/>
</dbReference>
<reference evidence="8" key="1">
    <citation type="submission" date="2024-02" db="UniProtKB">
        <authorList>
            <consortium name="WormBaseParasite"/>
        </authorList>
    </citation>
    <scope>IDENTIFICATION</scope>
</reference>
<dbReference type="Gene3D" id="4.10.1040.10">
    <property type="entry name" value="DM DNA-binding domain"/>
    <property type="match status" value="1"/>
</dbReference>
<feature type="domain" description="DM" evidence="6">
    <location>
        <begin position="33"/>
        <end position="76"/>
    </location>
</feature>
<protein>
    <submittedName>
        <fullName evidence="8">DM domain-containing protein</fullName>
    </submittedName>
</protein>
<dbReference type="GO" id="GO:0043565">
    <property type="term" value="F:sequence-specific DNA binding"/>
    <property type="evidence" value="ECO:0007669"/>
    <property type="project" value="InterPro"/>
</dbReference>
<keyword evidence="4 5" id="KW-0539">Nucleus</keyword>
<dbReference type="PROSITE" id="PS50809">
    <property type="entry name" value="DM_2"/>
    <property type="match status" value="1"/>
</dbReference>
<dbReference type="PROSITE" id="PS40000">
    <property type="entry name" value="DM_1"/>
    <property type="match status" value="1"/>
</dbReference>
<evidence type="ECO:0000313" key="8">
    <source>
        <dbReference type="WBParaSite" id="MBELARI_LOCUS5766"/>
    </source>
</evidence>
<dbReference type="SUPFAM" id="SSF82927">
    <property type="entry name" value="Cysteine-rich DNA binding domain, (DM domain)"/>
    <property type="match status" value="1"/>
</dbReference>
<dbReference type="GO" id="GO:0046872">
    <property type="term" value="F:metal ion binding"/>
    <property type="evidence" value="ECO:0007669"/>
    <property type="project" value="UniProtKB-KW"/>
</dbReference>
<organism evidence="7 8">
    <name type="scientific">Mesorhabditis belari</name>
    <dbReference type="NCBI Taxonomy" id="2138241"/>
    <lineage>
        <taxon>Eukaryota</taxon>
        <taxon>Metazoa</taxon>
        <taxon>Ecdysozoa</taxon>
        <taxon>Nematoda</taxon>
        <taxon>Chromadorea</taxon>
        <taxon>Rhabditida</taxon>
        <taxon>Rhabditina</taxon>
        <taxon>Rhabditomorpha</taxon>
        <taxon>Rhabditoidea</taxon>
        <taxon>Rhabditidae</taxon>
        <taxon>Mesorhabditinae</taxon>
        <taxon>Mesorhabditis</taxon>
    </lineage>
</organism>
<name>A0AAF3FFT9_9BILA</name>
<evidence type="ECO:0000256" key="4">
    <source>
        <dbReference type="ARBA" id="ARBA00023242"/>
    </source>
</evidence>
<keyword evidence="7" id="KW-1185">Reference proteome</keyword>
<evidence type="ECO:0000259" key="6">
    <source>
        <dbReference type="PROSITE" id="PS50809"/>
    </source>
</evidence>
<dbReference type="Proteomes" id="UP000887575">
    <property type="component" value="Unassembled WGS sequence"/>
</dbReference>
<keyword evidence="2 5" id="KW-0862">Zinc</keyword>
<dbReference type="InterPro" id="IPR036407">
    <property type="entry name" value="DM_DNA-bd_sf"/>
</dbReference>
<dbReference type="GO" id="GO:0005634">
    <property type="term" value="C:nucleus"/>
    <property type="evidence" value="ECO:0007669"/>
    <property type="project" value="UniProtKB-SubCell"/>
</dbReference>
<dbReference type="SMART" id="SM00301">
    <property type="entry name" value="DM"/>
    <property type="match status" value="1"/>
</dbReference>
<evidence type="ECO:0000256" key="3">
    <source>
        <dbReference type="ARBA" id="ARBA00023125"/>
    </source>
</evidence>
<dbReference type="AlphaFoldDB" id="A0AAF3FFT9"/>
<dbReference type="GO" id="GO:0006355">
    <property type="term" value="P:regulation of DNA-templated transcription"/>
    <property type="evidence" value="ECO:0007669"/>
    <property type="project" value="InterPro"/>
</dbReference>
<dbReference type="Pfam" id="PF00751">
    <property type="entry name" value="DM"/>
    <property type="match status" value="1"/>
</dbReference>
<dbReference type="WBParaSite" id="MBELARI_LOCUS5766">
    <property type="protein sequence ID" value="MBELARI_LOCUS5766"/>
    <property type="gene ID" value="MBELARI_LOCUS5766"/>
</dbReference>
<evidence type="ECO:0000313" key="7">
    <source>
        <dbReference type="Proteomes" id="UP000887575"/>
    </source>
</evidence>
<evidence type="ECO:0000256" key="1">
    <source>
        <dbReference type="ARBA" id="ARBA00022723"/>
    </source>
</evidence>
<keyword evidence="3 5" id="KW-0238">DNA-binding</keyword>
<evidence type="ECO:0000256" key="2">
    <source>
        <dbReference type="ARBA" id="ARBA00022833"/>
    </source>
</evidence>
<proteinExistence type="predicted"/>